<dbReference type="PANTHER" id="PTHR43540">
    <property type="entry name" value="PEROXYUREIDOACRYLATE/UREIDOACRYLATE AMIDOHYDROLASE-RELATED"/>
    <property type="match status" value="1"/>
</dbReference>
<evidence type="ECO:0000313" key="5">
    <source>
        <dbReference type="Proteomes" id="UP001221757"/>
    </source>
</evidence>
<keyword evidence="5" id="KW-1185">Reference proteome</keyword>
<feature type="domain" description="Isochorismatase-like" evidence="3">
    <location>
        <begin position="54"/>
        <end position="130"/>
    </location>
</feature>
<evidence type="ECO:0000313" key="4">
    <source>
        <dbReference type="EMBL" id="KAJ7708245.1"/>
    </source>
</evidence>
<keyword evidence="2" id="KW-0378">Hydrolase</keyword>
<name>A0AAD7GZ55_MYCRO</name>
<sequence length="173" mass="17524">MSLQSSLLVPSLPSTALILSHRRPTSGRSTPNLEANLTSLLAAFRATGLPACVAPVHGEPVLRKYDQSSGFRARVDGAGQSLLYVLEMEGMKSVILVGLSLAHCVSSTVHSAGDRGLAVVVVGDAAAAHAAGVVDFVGTAGNVGSGTAWSAETVHGVAMAHLEGELADVVTTA</sequence>
<dbReference type="EMBL" id="JARKIE010000004">
    <property type="protein sequence ID" value="KAJ7708245.1"/>
    <property type="molecule type" value="Genomic_DNA"/>
</dbReference>
<dbReference type="InterPro" id="IPR036380">
    <property type="entry name" value="Isochorismatase-like_sf"/>
</dbReference>
<dbReference type="Pfam" id="PF00857">
    <property type="entry name" value="Isochorismatase"/>
    <property type="match status" value="1"/>
</dbReference>
<accession>A0AAD7GZ55</accession>
<dbReference type="InterPro" id="IPR050272">
    <property type="entry name" value="Isochorismatase-like_hydrls"/>
</dbReference>
<dbReference type="Proteomes" id="UP001221757">
    <property type="component" value="Unassembled WGS sequence"/>
</dbReference>
<dbReference type="GO" id="GO:0016787">
    <property type="term" value="F:hydrolase activity"/>
    <property type="evidence" value="ECO:0007669"/>
    <property type="project" value="UniProtKB-KW"/>
</dbReference>
<evidence type="ECO:0000256" key="2">
    <source>
        <dbReference type="ARBA" id="ARBA00022801"/>
    </source>
</evidence>
<gene>
    <name evidence="4" type="ORF">B0H17DRAFT_1191720</name>
</gene>
<protein>
    <submittedName>
        <fullName evidence="4">Isochorismatase-like protein</fullName>
    </submittedName>
</protein>
<reference evidence="4" key="1">
    <citation type="submission" date="2023-03" db="EMBL/GenBank/DDBJ databases">
        <title>Massive genome expansion in bonnet fungi (Mycena s.s.) driven by repeated elements and novel gene families across ecological guilds.</title>
        <authorList>
            <consortium name="Lawrence Berkeley National Laboratory"/>
            <person name="Harder C.B."/>
            <person name="Miyauchi S."/>
            <person name="Viragh M."/>
            <person name="Kuo A."/>
            <person name="Thoen E."/>
            <person name="Andreopoulos B."/>
            <person name="Lu D."/>
            <person name="Skrede I."/>
            <person name="Drula E."/>
            <person name="Henrissat B."/>
            <person name="Morin E."/>
            <person name="Kohler A."/>
            <person name="Barry K."/>
            <person name="LaButti K."/>
            <person name="Morin E."/>
            <person name="Salamov A."/>
            <person name="Lipzen A."/>
            <person name="Mereny Z."/>
            <person name="Hegedus B."/>
            <person name="Baldrian P."/>
            <person name="Stursova M."/>
            <person name="Weitz H."/>
            <person name="Taylor A."/>
            <person name="Grigoriev I.V."/>
            <person name="Nagy L.G."/>
            <person name="Martin F."/>
            <person name="Kauserud H."/>
        </authorList>
    </citation>
    <scope>NUCLEOTIDE SEQUENCE</scope>
    <source>
        <strain evidence="4">CBHHK067</strain>
    </source>
</reference>
<dbReference type="Gene3D" id="3.40.50.850">
    <property type="entry name" value="Isochorismatase-like"/>
    <property type="match status" value="1"/>
</dbReference>
<dbReference type="PANTHER" id="PTHR43540:SF1">
    <property type="entry name" value="ISOCHORISMATASE HYDROLASE"/>
    <property type="match status" value="1"/>
</dbReference>
<evidence type="ECO:0000259" key="3">
    <source>
        <dbReference type="Pfam" id="PF00857"/>
    </source>
</evidence>
<organism evidence="4 5">
    <name type="scientific">Mycena rosella</name>
    <name type="common">Pink bonnet</name>
    <name type="synonym">Agaricus rosellus</name>
    <dbReference type="NCBI Taxonomy" id="1033263"/>
    <lineage>
        <taxon>Eukaryota</taxon>
        <taxon>Fungi</taxon>
        <taxon>Dikarya</taxon>
        <taxon>Basidiomycota</taxon>
        <taxon>Agaricomycotina</taxon>
        <taxon>Agaricomycetes</taxon>
        <taxon>Agaricomycetidae</taxon>
        <taxon>Agaricales</taxon>
        <taxon>Marasmiineae</taxon>
        <taxon>Mycenaceae</taxon>
        <taxon>Mycena</taxon>
    </lineage>
</organism>
<dbReference type="InterPro" id="IPR000868">
    <property type="entry name" value="Isochorismatase-like_dom"/>
</dbReference>
<comment type="caution">
    <text evidence="4">The sequence shown here is derived from an EMBL/GenBank/DDBJ whole genome shotgun (WGS) entry which is preliminary data.</text>
</comment>
<evidence type="ECO:0000256" key="1">
    <source>
        <dbReference type="ARBA" id="ARBA00006336"/>
    </source>
</evidence>
<proteinExistence type="inferred from homology"/>
<dbReference type="AlphaFoldDB" id="A0AAD7GZ55"/>
<comment type="similarity">
    <text evidence="1">Belongs to the isochorismatase family.</text>
</comment>
<dbReference type="SUPFAM" id="SSF52499">
    <property type="entry name" value="Isochorismatase-like hydrolases"/>
    <property type="match status" value="1"/>
</dbReference>